<proteinExistence type="predicted"/>
<name>A0A1I0N925_9BACT</name>
<evidence type="ECO:0000313" key="1">
    <source>
        <dbReference type="EMBL" id="SEV97489.1"/>
    </source>
</evidence>
<protein>
    <submittedName>
        <fullName evidence="1">Uncharacterized protein</fullName>
    </submittedName>
</protein>
<dbReference type="Proteomes" id="UP000199373">
    <property type="component" value="Unassembled WGS sequence"/>
</dbReference>
<evidence type="ECO:0000313" key="2">
    <source>
        <dbReference type="Proteomes" id="UP000199373"/>
    </source>
</evidence>
<gene>
    <name evidence="1" type="ORF">SAMN04487850_1048</name>
</gene>
<dbReference type="EMBL" id="FOIQ01000002">
    <property type="protein sequence ID" value="SEV97489.1"/>
    <property type="molecule type" value="Genomic_DNA"/>
</dbReference>
<organism evidence="1 2">
    <name type="scientific">Prevotella aff. ruminicola Tc2-24</name>
    <dbReference type="NCBI Taxonomy" id="81582"/>
    <lineage>
        <taxon>Bacteria</taxon>
        <taxon>Pseudomonadati</taxon>
        <taxon>Bacteroidota</taxon>
        <taxon>Bacteroidia</taxon>
        <taxon>Bacteroidales</taxon>
        <taxon>Prevotellaceae</taxon>
        <taxon>Prevotella</taxon>
    </lineage>
</organism>
<sequence length="77" mass="9156">MNHLLSLAKVQNNPQTMLFYLCFLRMCYHNFRLTAPNNNLYAIQLTNTMYKDFPDSPKSRCLNKKEILFFCHVSDFS</sequence>
<reference evidence="1 2" key="1">
    <citation type="submission" date="2016-10" db="EMBL/GenBank/DDBJ databases">
        <authorList>
            <person name="de Groot N.N."/>
        </authorList>
    </citation>
    <scope>NUCLEOTIDE SEQUENCE [LARGE SCALE GENOMIC DNA]</scope>
    <source>
        <strain evidence="1 2">TC2-24</strain>
    </source>
</reference>
<keyword evidence="2" id="KW-1185">Reference proteome</keyword>
<accession>A0A1I0N925</accession>
<dbReference type="AlphaFoldDB" id="A0A1I0N925"/>